<dbReference type="Gene3D" id="2.30.30.100">
    <property type="match status" value="1"/>
</dbReference>
<accession>A0A224YZB0</accession>
<keyword evidence="2" id="KW-0732">Signal</keyword>
<reference evidence="3" key="1">
    <citation type="journal article" date="2017" name="Parasit. Vectors">
        <title>Sialotranscriptomics of Rhipicephalus zambeziensis reveals intricate expression profiles of secretory proteins and suggests tight temporal transcriptional regulation during blood-feeding.</title>
        <authorList>
            <person name="de Castro M.H."/>
            <person name="de Klerk D."/>
            <person name="Pienaar R."/>
            <person name="Rees D.J.G."/>
            <person name="Mans B.J."/>
        </authorList>
    </citation>
    <scope>NUCLEOTIDE SEQUENCE</scope>
    <source>
        <tissue evidence="3">Salivary glands</tissue>
    </source>
</reference>
<protein>
    <submittedName>
        <fullName evidence="3">Gem-associated protein 7-like</fullName>
    </submittedName>
</protein>
<dbReference type="Pfam" id="PF11095">
    <property type="entry name" value="Gemin7"/>
    <property type="match status" value="1"/>
</dbReference>
<evidence type="ECO:0000256" key="1">
    <source>
        <dbReference type="SAM" id="MobiDB-lite"/>
    </source>
</evidence>
<dbReference type="GO" id="GO:0034719">
    <property type="term" value="C:SMN-Sm protein complex"/>
    <property type="evidence" value="ECO:0007669"/>
    <property type="project" value="InterPro"/>
</dbReference>
<feature type="signal peptide" evidence="2">
    <location>
        <begin position="1"/>
        <end position="18"/>
    </location>
</feature>
<dbReference type="PANTHER" id="PTHR14679:SF1">
    <property type="entry name" value="GEM-ASSOCIATED PROTEIN 7"/>
    <property type="match status" value="1"/>
</dbReference>
<evidence type="ECO:0000313" key="3">
    <source>
        <dbReference type="EMBL" id="MAA19100.1"/>
    </source>
</evidence>
<name>A0A224YZB0_9ACAR</name>
<sequence length="174" mass="18473">MRFVVLELLAYRCSVLLATTEAKAATVAACSNANKLAAVEEAAKNVETVLSSDSGGRVQRAPVSEMASGGDESGEQPKEAEDELVAQQQAARTYLRQQFLRCMTGLAGHTATFHMYEKTTVTGTFRCCDVDVQNFGVSDLFTALGRQPAAILRTGDIISFTVSNLDVAADSGGN</sequence>
<dbReference type="InterPro" id="IPR020338">
    <property type="entry name" value="SMN_gemin7"/>
</dbReference>
<dbReference type="EMBL" id="GFPF01007954">
    <property type="protein sequence ID" value="MAA19100.1"/>
    <property type="molecule type" value="Transcribed_RNA"/>
</dbReference>
<dbReference type="GO" id="GO:0000387">
    <property type="term" value="P:spliceosomal snRNP assembly"/>
    <property type="evidence" value="ECO:0007669"/>
    <property type="project" value="TreeGrafter"/>
</dbReference>
<feature type="chain" id="PRO_5012465981" evidence="2">
    <location>
        <begin position="19"/>
        <end position="174"/>
    </location>
</feature>
<evidence type="ECO:0000256" key="2">
    <source>
        <dbReference type="SAM" id="SignalP"/>
    </source>
</evidence>
<feature type="region of interest" description="Disordered" evidence="1">
    <location>
        <begin position="50"/>
        <end position="80"/>
    </location>
</feature>
<organism evidence="3">
    <name type="scientific">Rhipicephalus zambeziensis</name>
    <dbReference type="NCBI Taxonomy" id="60191"/>
    <lineage>
        <taxon>Eukaryota</taxon>
        <taxon>Metazoa</taxon>
        <taxon>Ecdysozoa</taxon>
        <taxon>Arthropoda</taxon>
        <taxon>Chelicerata</taxon>
        <taxon>Arachnida</taxon>
        <taxon>Acari</taxon>
        <taxon>Parasitiformes</taxon>
        <taxon>Ixodida</taxon>
        <taxon>Ixodoidea</taxon>
        <taxon>Ixodidae</taxon>
        <taxon>Rhipicephalinae</taxon>
        <taxon>Rhipicephalus</taxon>
        <taxon>Rhipicephalus</taxon>
    </lineage>
</organism>
<dbReference type="AlphaFoldDB" id="A0A224YZB0"/>
<dbReference type="CDD" id="cd11677">
    <property type="entry name" value="Gemin7"/>
    <property type="match status" value="1"/>
</dbReference>
<proteinExistence type="predicted"/>
<dbReference type="PANTHER" id="PTHR14679">
    <property type="entry name" value="GEM-ASSOCIATED PROTEIN 7"/>
    <property type="match status" value="1"/>
</dbReference>